<proteinExistence type="predicted"/>
<feature type="non-terminal residue" evidence="2">
    <location>
        <position position="57"/>
    </location>
</feature>
<keyword evidence="2" id="KW-0808">Transferase</keyword>
<feature type="domain" description="Protein kinase" evidence="1">
    <location>
        <begin position="1"/>
        <end position="57"/>
    </location>
</feature>
<evidence type="ECO:0000313" key="3">
    <source>
        <dbReference type="Proteomes" id="UP000573793"/>
    </source>
</evidence>
<accession>A0A7K9GAB2</accession>
<evidence type="ECO:0000259" key="1">
    <source>
        <dbReference type="PROSITE" id="PS50011"/>
    </source>
</evidence>
<gene>
    <name evidence="2" type="primary">Plk2_0</name>
    <name evidence="2" type="ORF">LOXLEU_R15789</name>
</gene>
<dbReference type="Proteomes" id="UP000573793">
    <property type="component" value="Unassembled WGS sequence"/>
</dbReference>
<dbReference type="PROSITE" id="PS50011">
    <property type="entry name" value="PROTEIN_KINASE_DOM"/>
    <property type="match status" value="1"/>
</dbReference>
<protein>
    <submittedName>
        <fullName evidence="2">PLK2 kinase</fullName>
    </submittedName>
</protein>
<dbReference type="InterPro" id="IPR000719">
    <property type="entry name" value="Prot_kinase_dom"/>
</dbReference>
<dbReference type="GO" id="GO:0005524">
    <property type="term" value="F:ATP binding"/>
    <property type="evidence" value="ECO:0007669"/>
    <property type="project" value="InterPro"/>
</dbReference>
<name>A0A7K9GAB2_LOXLE</name>
<keyword evidence="2" id="KW-0418">Kinase</keyword>
<organism evidence="2 3">
    <name type="scientific">Loxia leucoptera</name>
    <name type="common">White-winged crossbill</name>
    <dbReference type="NCBI Taxonomy" id="96539"/>
    <lineage>
        <taxon>Eukaryota</taxon>
        <taxon>Metazoa</taxon>
        <taxon>Chordata</taxon>
        <taxon>Craniata</taxon>
        <taxon>Vertebrata</taxon>
        <taxon>Euteleostomi</taxon>
        <taxon>Archelosauria</taxon>
        <taxon>Archosauria</taxon>
        <taxon>Dinosauria</taxon>
        <taxon>Saurischia</taxon>
        <taxon>Theropoda</taxon>
        <taxon>Coelurosauria</taxon>
        <taxon>Aves</taxon>
        <taxon>Neognathae</taxon>
        <taxon>Neoaves</taxon>
        <taxon>Telluraves</taxon>
        <taxon>Australaves</taxon>
        <taxon>Passeriformes</taxon>
        <taxon>Passeroidea</taxon>
        <taxon>Fringillidae</taxon>
        <taxon>Carduelinae</taxon>
        <taxon>Loxia</taxon>
    </lineage>
</organism>
<dbReference type="AlphaFoldDB" id="A0A7K9GAB2"/>
<dbReference type="GO" id="GO:0004672">
    <property type="term" value="F:protein kinase activity"/>
    <property type="evidence" value="ECO:0007669"/>
    <property type="project" value="InterPro"/>
</dbReference>
<evidence type="ECO:0000313" key="2">
    <source>
        <dbReference type="EMBL" id="NXG98350.1"/>
    </source>
</evidence>
<sequence length="57" mass="6347">TPSYLAPEVLDRRGHAAPADIWALGCALFRRIRSARYPLPPGLSRRARALIAHMLQP</sequence>
<dbReference type="InterPro" id="IPR011009">
    <property type="entry name" value="Kinase-like_dom_sf"/>
</dbReference>
<keyword evidence="3" id="KW-1185">Reference proteome</keyword>
<comment type="caution">
    <text evidence="2">The sequence shown here is derived from an EMBL/GenBank/DDBJ whole genome shotgun (WGS) entry which is preliminary data.</text>
</comment>
<feature type="non-terminal residue" evidence="2">
    <location>
        <position position="1"/>
    </location>
</feature>
<dbReference type="EMBL" id="VWZM01004074">
    <property type="protein sequence ID" value="NXG98350.1"/>
    <property type="molecule type" value="Genomic_DNA"/>
</dbReference>
<dbReference type="Gene3D" id="1.10.510.10">
    <property type="entry name" value="Transferase(Phosphotransferase) domain 1"/>
    <property type="match status" value="1"/>
</dbReference>
<reference evidence="2 3" key="1">
    <citation type="submission" date="2019-09" db="EMBL/GenBank/DDBJ databases">
        <title>Bird 10,000 Genomes (B10K) Project - Family phase.</title>
        <authorList>
            <person name="Zhang G."/>
        </authorList>
    </citation>
    <scope>NUCLEOTIDE SEQUENCE [LARGE SCALE GENOMIC DNA]</scope>
    <source>
        <strain evidence="2">B10K-DU-001-19</strain>
        <tissue evidence="2">Muscle</tissue>
    </source>
</reference>
<dbReference type="SUPFAM" id="SSF56112">
    <property type="entry name" value="Protein kinase-like (PK-like)"/>
    <property type="match status" value="1"/>
</dbReference>